<dbReference type="EC" id="1.7.1.17" evidence="6"/>
<comment type="caution">
    <text evidence="6">Lacks conserved residue(s) required for the propagation of feature annotation.</text>
</comment>
<comment type="caution">
    <text evidence="8">The sequence shown here is derived from an EMBL/GenBank/DDBJ whole genome shotgun (WGS) entry which is preliminary data.</text>
</comment>
<sequence length="196" mass="20718">MTKKSILRIDTSARRQGSVSRDLADAVIARFPEAEVVTRDLAADPLPHIDEGFVTVTKGSAQDTLSDKQRAMLALSDTLIDELQAADTIVIGLPVYNFGVPSGLKAWIDLIARAGVTFRYTEAGPEGLLTGKRAIIVMASGGTEAGSPVDFATPYLRHVLGFVGITEVELIHADKLAFDAEATIAGAREQVAGIAA</sequence>
<evidence type="ECO:0000313" key="9">
    <source>
        <dbReference type="Proteomes" id="UP001597108"/>
    </source>
</evidence>
<keyword evidence="2 6" id="KW-0288">FMN</keyword>
<dbReference type="PANTHER" id="PTHR43741:SF2">
    <property type="entry name" value="FMN-DEPENDENT NADH:QUINONE OXIDOREDUCTASE"/>
    <property type="match status" value="1"/>
</dbReference>
<proteinExistence type="inferred from homology"/>
<comment type="function">
    <text evidence="6">Quinone reductase that provides resistance to thiol-specific stress caused by electrophilic quinones.</text>
</comment>
<evidence type="ECO:0000256" key="4">
    <source>
        <dbReference type="ARBA" id="ARBA00023027"/>
    </source>
</evidence>
<evidence type="ECO:0000259" key="7">
    <source>
        <dbReference type="Pfam" id="PF02525"/>
    </source>
</evidence>
<evidence type="ECO:0000256" key="1">
    <source>
        <dbReference type="ARBA" id="ARBA00022630"/>
    </source>
</evidence>
<dbReference type="InterPro" id="IPR050104">
    <property type="entry name" value="FMN-dep_NADH:Q_OxRdtase_AzoR1"/>
</dbReference>
<evidence type="ECO:0000256" key="2">
    <source>
        <dbReference type="ARBA" id="ARBA00022643"/>
    </source>
</evidence>
<comment type="catalytic activity">
    <reaction evidence="5">
        <text>N,N-dimethyl-1,4-phenylenediamine + anthranilate + 2 NAD(+) = 2-(4-dimethylaminophenyl)diazenylbenzoate + 2 NADH + 2 H(+)</text>
        <dbReference type="Rhea" id="RHEA:55872"/>
        <dbReference type="ChEBI" id="CHEBI:15378"/>
        <dbReference type="ChEBI" id="CHEBI:15783"/>
        <dbReference type="ChEBI" id="CHEBI:16567"/>
        <dbReference type="ChEBI" id="CHEBI:57540"/>
        <dbReference type="ChEBI" id="CHEBI:57945"/>
        <dbReference type="ChEBI" id="CHEBI:71579"/>
        <dbReference type="EC" id="1.7.1.17"/>
    </reaction>
    <physiologicalReaction direction="right-to-left" evidence="5">
        <dbReference type="Rhea" id="RHEA:55874"/>
    </physiologicalReaction>
</comment>
<dbReference type="Proteomes" id="UP001597108">
    <property type="component" value="Unassembled WGS sequence"/>
</dbReference>
<keyword evidence="3 6" id="KW-0560">Oxidoreductase</keyword>
<accession>A0ABW3ILL6</accession>
<evidence type="ECO:0000256" key="6">
    <source>
        <dbReference type="HAMAP-Rule" id="MF_01216"/>
    </source>
</evidence>
<dbReference type="PANTHER" id="PTHR43741">
    <property type="entry name" value="FMN-DEPENDENT NADH-AZOREDUCTASE 1"/>
    <property type="match status" value="1"/>
</dbReference>
<evidence type="ECO:0000256" key="5">
    <source>
        <dbReference type="ARBA" id="ARBA00048542"/>
    </source>
</evidence>
<name>A0ABW3ILL6_9RHOB</name>
<dbReference type="SUPFAM" id="SSF52218">
    <property type="entry name" value="Flavoproteins"/>
    <property type="match status" value="1"/>
</dbReference>
<dbReference type="InterPro" id="IPR003680">
    <property type="entry name" value="Flavodoxin_fold"/>
</dbReference>
<dbReference type="EMBL" id="JBHTJT010000007">
    <property type="protein sequence ID" value="MFD0978871.1"/>
    <property type="molecule type" value="Genomic_DNA"/>
</dbReference>
<dbReference type="InterPro" id="IPR029039">
    <property type="entry name" value="Flavoprotein-like_sf"/>
</dbReference>
<gene>
    <name evidence="6" type="primary">azoR</name>
    <name evidence="8" type="ORF">ACFQ2S_04335</name>
</gene>
<keyword evidence="1 6" id="KW-0285">Flavoprotein</keyword>
<evidence type="ECO:0000313" key="8">
    <source>
        <dbReference type="EMBL" id="MFD0978871.1"/>
    </source>
</evidence>
<dbReference type="Pfam" id="PF02525">
    <property type="entry name" value="Flavodoxin_2"/>
    <property type="match status" value="1"/>
</dbReference>
<feature type="binding site" evidence="6">
    <location>
        <begin position="18"/>
        <end position="20"/>
    </location>
    <ligand>
        <name>FMN</name>
        <dbReference type="ChEBI" id="CHEBI:58210"/>
    </ligand>
</feature>
<feature type="domain" description="Flavodoxin-like fold" evidence="7">
    <location>
        <begin position="5"/>
        <end position="191"/>
    </location>
</feature>
<dbReference type="HAMAP" id="MF_01216">
    <property type="entry name" value="Azoreductase_type1"/>
    <property type="match status" value="1"/>
</dbReference>
<keyword evidence="9" id="KW-1185">Reference proteome</keyword>
<dbReference type="EC" id="1.6.5.-" evidence="6"/>
<dbReference type="RefSeq" id="WP_386073005.1">
    <property type="nucleotide sequence ID" value="NZ_JBHTJT010000007.1"/>
</dbReference>
<organism evidence="8 9">
    <name type="scientific">Tropicimonas aquimaris</name>
    <dbReference type="NCBI Taxonomy" id="914152"/>
    <lineage>
        <taxon>Bacteria</taxon>
        <taxon>Pseudomonadati</taxon>
        <taxon>Pseudomonadota</taxon>
        <taxon>Alphaproteobacteria</taxon>
        <taxon>Rhodobacterales</taxon>
        <taxon>Roseobacteraceae</taxon>
        <taxon>Tropicimonas</taxon>
    </lineage>
</organism>
<comment type="cofactor">
    <cofactor evidence="6">
        <name>FMN</name>
        <dbReference type="ChEBI" id="CHEBI:58210"/>
    </cofactor>
    <text evidence="6">Binds 1 FMN per subunit.</text>
</comment>
<reference evidence="9" key="1">
    <citation type="journal article" date="2019" name="Int. J. Syst. Evol. Microbiol.">
        <title>The Global Catalogue of Microorganisms (GCM) 10K type strain sequencing project: providing services to taxonomists for standard genome sequencing and annotation.</title>
        <authorList>
            <consortium name="The Broad Institute Genomics Platform"/>
            <consortium name="The Broad Institute Genome Sequencing Center for Infectious Disease"/>
            <person name="Wu L."/>
            <person name="Ma J."/>
        </authorList>
    </citation>
    <scope>NUCLEOTIDE SEQUENCE [LARGE SCALE GENOMIC DNA]</scope>
    <source>
        <strain evidence="9">CCUG 60524</strain>
    </source>
</reference>
<comment type="catalytic activity">
    <reaction evidence="6">
        <text>2 a quinone + NADH + H(+) = 2 a 1,4-benzosemiquinone + NAD(+)</text>
        <dbReference type="Rhea" id="RHEA:65952"/>
        <dbReference type="ChEBI" id="CHEBI:15378"/>
        <dbReference type="ChEBI" id="CHEBI:57540"/>
        <dbReference type="ChEBI" id="CHEBI:57945"/>
        <dbReference type="ChEBI" id="CHEBI:132124"/>
        <dbReference type="ChEBI" id="CHEBI:134225"/>
    </reaction>
</comment>
<comment type="function">
    <text evidence="6">Also exhibits azoreductase activity. Catalyzes the reductive cleavage of the azo bond in aromatic azo compounds to the corresponding amines.</text>
</comment>
<keyword evidence="4 6" id="KW-0520">NAD</keyword>
<evidence type="ECO:0000256" key="3">
    <source>
        <dbReference type="ARBA" id="ARBA00023002"/>
    </source>
</evidence>
<protein>
    <recommendedName>
        <fullName evidence="6">FMN dependent NADH:quinone oxidoreductase</fullName>
        <ecNumber evidence="6">1.6.5.-</ecNumber>
    </recommendedName>
    <alternativeName>
        <fullName evidence="6">Azo-dye reductase</fullName>
    </alternativeName>
    <alternativeName>
        <fullName evidence="6">FMN-dependent NADH-azo compound oxidoreductase</fullName>
    </alternativeName>
    <alternativeName>
        <fullName evidence="6">FMN-dependent NADH-azoreductase</fullName>
        <ecNumber evidence="6">1.7.1.17</ecNumber>
    </alternativeName>
</protein>
<feature type="binding site" evidence="6">
    <location>
        <position position="12"/>
    </location>
    <ligand>
        <name>FMN</name>
        <dbReference type="ChEBI" id="CHEBI:58210"/>
    </ligand>
</feature>
<comment type="similarity">
    <text evidence="6">Belongs to the azoreductase type 1 family.</text>
</comment>
<dbReference type="InterPro" id="IPR023048">
    <property type="entry name" value="NADH:quinone_OxRdtase_FMN_depd"/>
</dbReference>
<dbReference type="Gene3D" id="3.40.50.360">
    <property type="match status" value="1"/>
</dbReference>
<comment type="subunit">
    <text evidence="6">Homodimer.</text>
</comment>